<dbReference type="Pfam" id="PF10050">
    <property type="entry name" value="DUF2284"/>
    <property type="match status" value="1"/>
</dbReference>
<organism evidence="1 2">
    <name type="scientific">Desulfonema limicola</name>
    <dbReference type="NCBI Taxonomy" id="45656"/>
    <lineage>
        <taxon>Bacteria</taxon>
        <taxon>Pseudomonadati</taxon>
        <taxon>Thermodesulfobacteriota</taxon>
        <taxon>Desulfobacteria</taxon>
        <taxon>Desulfobacterales</taxon>
        <taxon>Desulfococcaceae</taxon>
        <taxon>Desulfonema</taxon>
    </lineage>
</organism>
<keyword evidence="2" id="KW-1185">Reference proteome</keyword>
<evidence type="ECO:0000313" key="1">
    <source>
        <dbReference type="EMBL" id="QTA77932.1"/>
    </source>
</evidence>
<name>A0A975B356_9BACT</name>
<gene>
    <name evidence="1" type="ORF">dnl_01350</name>
</gene>
<sequence length="193" mass="20817">MSLEKLINTALESGVSDAAVISAQDIKVQDELAALCTDSRCENYGLSAGCPPFVSGPSGFRKIQKKFNHALVIKIDVPLEILMANQVYEIMKIVHEIAAYVESSAVKMGYTRSKAFAGGSCKKIFCHEYRDCCVISKKDRCRNPESARASMSGFGINVAEMLKTAGWSGTSIVKDGETSTDSMSWVAGMVLVG</sequence>
<dbReference type="AlphaFoldDB" id="A0A975B356"/>
<proteinExistence type="predicted"/>
<accession>A0A975B356</accession>
<dbReference type="InterPro" id="IPR019271">
    <property type="entry name" value="DUF2284_metal-binding"/>
</dbReference>
<evidence type="ECO:0000313" key="2">
    <source>
        <dbReference type="Proteomes" id="UP000663720"/>
    </source>
</evidence>
<dbReference type="Proteomes" id="UP000663720">
    <property type="component" value="Chromosome"/>
</dbReference>
<dbReference type="KEGG" id="dli:dnl_01350"/>
<reference evidence="1" key="1">
    <citation type="journal article" date="2021" name="Microb. Physiol.">
        <title>Proteogenomic Insights into the Physiology of Marine, Sulfate-Reducing, Filamentous Desulfonema limicola and Desulfonema magnum.</title>
        <authorList>
            <person name="Schnaars V."/>
            <person name="Wohlbrand L."/>
            <person name="Scheve S."/>
            <person name="Hinrichs C."/>
            <person name="Reinhardt R."/>
            <person name="Rabus R."/>
        </authorList>
    </citation>
    <scope>NUCLEOTIDE SEQUENCE</scope>
    <source>
        <strain evidence="1">5ac10</strain>
    </source>
</reference>
<protein>
    <submittedName>
        <fullName evidence="1">DUF2284</fullName>
    </submittedName>
</protein>
<dbReference type="EMBL" id="CP061799">
    <property type="protein sequence ID" value="QTA77932.1"/>
    <property type="molecule type" value="Genomic_DNA"/>
</dbReference>